<gene>
    <name evidence="1" type="ORF">ACOLOM_LOCUS11972</name>
</gene>
<name>A0ACA9Q4G0_9GLOM</name>
<organism evidence="1 2">
    <name type="scientific">Acaulospora colombiana</name>
    <dbReference type="NCBI Taxonomy" id="27376"/>
    <lineage>
        <taxon>Eukaryota</taxon>
        <taxon>Fungi</taxon>
        <taxon>Fungi incertae sedis</taxon>
        <taxon>Mucoromycota</taxon>
        <taxon>Glomeromycotina</taxon>
        <taxon>Glomeromycetes</taxon>
        <taxon>Diversisporales</taxon>
        <taxon>Acaulosporaceae</taxon>
        <taxon>Acaulospora</taxon>
    </lineage>
</organism>
<reference evidence="1" key="1">
    <citation type="submission" date="2021-06" db="EMBL/GenBank/DDBJ databases">
        <authorList>
            <person name="Kallberg Y."/>
            <person name="Tangrot J."/>
            <person name="Rosling A."/>
        </authorList>
    </citation>
    <scope>NUCLEOTIDE SEQUENCE</scope>
    <source>
        <strain evidence="1">CL356</strain>
    </source>
</reference>
<sequence length="195" mass="22248">HWTVEDWSRVIFSDETKINRMGSDGRVWGWKRPGSQLEDRNVVGTVKFGGGSVMLWGCMTISGPGHMAQVDGRMDAKQYTDILSQNLLQSAKATGFQGTDFTFQQDNDPKHTSRLAKKWFSDHSVEVLRWPAQSPDLNPIEHLWGHLKRRLNGYSTDPKSIGELWGRIQQEWIEIPPDYCYDLIASMPSRIQALS</sequence>
<accession>A0ACA9Q4G0</accession>
<dbReference type="EMBL" id="CAJVPT010046000">
    <property type="protein sequence ID" value="CAG8737237.1"/>
    <property type="molecule type" value="Genomic_DNA"/>
</dbReference>
<protein>
    <submittedName>
        <fullName evidence="1">14943_t:CDS:1</fullName>
    </submittedName>
</protein>
<dbReference type="Proteomes" id="UP000789525">
    <property type="component" value="Unassembled WGS sequence"/>
</dbReference>
<feature type="non-terminal residue" evidence="1">
    <location>
        <position position="1"/>
    </location>
</feature>
<proteinExistence type="predicted"/>
<evidence type="ECO:0000313" key="2">
    <source>
        <dbReference type="Proteomes" id="UP000789525"/>
    </source>
</evidence>
<comment type="caution">
    <text evidence="1">The sequence shown here is derived from an EMBL/GenBank/DDBJ whole genome shotgun (WGS) entry which is preliminary data.</text>
</comment>
<keyword evidence="2" id="KW-1185">Reference proteome</keyword>
<evidence type="ECO:0000313" key="1">
    <source>
        <dbReference type="EMBL" id="CAG8737237.1"/>
    </source>
</evidence>